<evidence type="ECO:0000256" key="2">
    <source>
        <dbReference type="ARBA" id="ARBA00022723"/>
    </source>
</evidence>
<dbReference type="InterPro" id="IPR000210">
    <property type="entry name" value="BTB/POZ_dom"/>
</dbReference>
<dbReference type="GO" id="GO:0005634">
    <property type="term" value="C:nucleus"/>
    <property type="evidence" value="ECO:0007669"/>
    <property type="project" value="UniProtKB-SubCell"/>
</dbReference>
<dbReference type="InterPro" id="IPR013087">
    <property type="entry name" value="Znf_C2H2_type"/>
</dbReference>
<dbReference type="OMA" id="FPGPPFH"/>
<dbReference type="STRING" id="6832.A0A553NF24"/>
<evidence type="ECO:0008006" key="14">
    <source>
        <dbReference type="Google" id="ProtNLM"/>
    </source>
</evidence>
<feature type="compositionally biased region" description="Basic residues" evidence="8">
    <location>
        <begin position="709"/>
        <end position="719"/>
    </location>
</feature>
<keyword evidence="2" id="KW-0479">Metal-binding</keyword>
<dbReference type="SUPFAM" id="SSF54695">
    <property type="entry name" value="POZ domain"/>
    <property type="match status" value="1"/>
</dbReference>
<feature type="region of interest" description="Disordered" evidence="8">
    <location>
        <begin position="440"/>
        <end position="483"/>
    </location>
</feature>
<dbReference type="Gene3D" id="3.30.710.10">
    <property type="entry name" value="Potassium Channel Kv1.1, Chain A"/>
    <property type="match status" value="1"/>
</dbReference>
<keyword evidence="9" id="KW-0732">Signal</keyword>
<evidence type="ECO:0000313" key="12">
    <source>
        <dbReference type="EMBL" id="TRY64015.1"/>
    </source>
</evidence>
<name>A0A553NF24_TIGCA</name>
<dbReference type="SMART" id="SM00355">
    <property type="entry name" value="ZnF_C2H2"/>
    <property type="match status" value="9"/>
</dbReference>
<evidence type="ECO:0000256" key="6">
    <source>
        <dbReference type="ARBA" id="ARBA00023242"/>
    </source>
</evidence>
<accession>A0A553NF24</accession>
<dbReference type="GO" id="GO:0000981">
    <property type="term" value="F:DNA-binding transcription factor activity, RNA polymerase II-specific"/>
    <property type="evidence" value="ECO:0007669"/>
    <property type="project" value="TreeGrafter"/>
</dbReference>
<dbReference type="Pfam" id="PF07707">
    <property type="entry name" value="BACK"/>
    <property type="match status" value="1"/>
</dbReference>
<keyword evidence="4 7" id="KW-0863">Zinc-finger</keyword>
<reference evidence="12 13" key="1">
    <citation type="journal article" date="2018" name="Nat. Ecol. Evol.">
        <title>Genomic signatures of mitonuclear coevolution across populations of Tigriopus californicus.</title>
        <authorList>
            <person name="Barreto F.S."/>
            <person name="Watson E.T."/>
            <person name="Lima T.G."/>
            <person name="Willett C.S."/>
            <person name="Edmands S."/>
            <person name="Li W."/>
            <person name="Burton R.S."/>
        </authorList>
    </citation>
    <scope>NUCLEOTIDE SEQUENCE [LARGE SCALE GENOMIC DNA]</scope>
    <source>
        <strain evidence="12 13">San Diego</strain>
    </source>
</reference>
<dbReference type="SUPFAM" id="SSF57667">
    <property type="entry name" value="beta-beta-alpha zinc fingers"/>
    <property type="match status" value="4"/>
</dbReference>
<feature type="region of interest" description="Disordered" evidence="8">
    <location>
        <begin position="621"/>
        <end position="655"/>
    </location>
</feature>
<feature type="domain" description="C2H2-type" evidence="11">
    <location>
        <begin position="917"/>
        <end position="942"/>
    </location>
</feature>
<feature type="domain" description="C2H2-type" evidence="11">
    <location>
        <begin position="974"/>
        <end position="1001"/>
    </location>
</feature>
<dbReference type="InterPro" id="IPR036236">
    <property type="entry name" value="Znf_C2H2_sf"/>
</dbReference>
<feature type="domain" description="C2H2-type" evidence="11">
    <location>
        <begin position="944"/>
        <end position="973"/>
    </location>
</feature>
<dbReference type="Pfam" id="PF00651">
    <property type="entry name" value="BTB"/>
    <property type="match status" value="1"/>
</dbReference>
<dbReference type="EMBL" id="VCGU01000458">
    <property type="protein sequence ID" value="TRY64015.1"/>
    <property type="molecule type" value="Genomic_DNA"/>
</dbReference>
<organism evidence="12 13">
    <name type="scientific">Tigriopus californicus</name>
    <name type="common">Marine copepod</name>
    <dbReference type="NCBI Taxonomy" id="6832"/>
    <lineage>
        <taxon>Eukaryota</taxon>
        <taxon>Metazoa</taxon>
        <taxon>Ecdysozoa</taxon>
        <taxon>Arthropoda</taxon>
        <taxon>Crustacea</taxon>
        <taxon>Multicrustacea</taxon>
        <taxon>Hexanauplia</taxon>
        <taxon>Copepoda</taxon>
        <taxon>Harpacticoida</taxon>
        <taxon>Harpacticidae</taxon>
        <taxon>Tigriopus</taxon>
    </lineage>
</organism>
<keyword evidence="3" id="KW-0677">Repeat</keyword>
<keyword evidence="6" id="KW-0539">Nucleus</keyword>
<gene>
    <name evidence="12" type="ORF">TCAL_05574</name>
</gene>
<dbReference type="Gene3D" id="1.25.40.420">
    <property type="match status" value="1"/>
</dbReference>
<evidence type="ECO:0000256" key="3">
    <source>
        <dbReference type="ARBA" id="ARBA00022737"/>
    </source>
</evidence>
<dbReference type="SMART" id="SM00875">
    <property type="entry name" value="BACK"/>
    <property type="match status" value="1"/>
</dbReference>
<feature type="domain" description="C2H2-type" evidence="11">
    <location>
        <begin position="889"/>
        <end position="916"/>
    </location>
</feature>
<dbReference type="InterPro" id="IPR011333">
    <property type="entry name" value="SKP1/BTB/POZ_sf"/>
</dbReference>
<evidence type="ECO:0000256" key="7">
    <source>
        <dbReference type="PROSITE-ProRule" id="PRU00042"/>
    </source>
</evidence>
<feature type="region of interest" description="Disordered" evidence="8">
    <location>
        <begin position="353"/>
        <end position="390"/>
    </location>
</feature>
<feature type="compositionally biased region" description="Basic and acidic residues" evidence="8">
    <location>
        <begin position="689"/>
        <end position="702"/>
    </location>
</feature>
<feature type="domain" description="BTB" evidence="10">
    <location>
        <begin position="79"/>
        <end position="144"/>
    </location>
</feature>
<feature type="compositionally biased region" description="Basic and acidic residues" evidence="8">
    <location>
        <begin position="625"/>
        <end position="639"/>
    </location>
</feature>
<dbReference type="CDD" id="cd18186">
    <property type="entry name" value="BTB_POZ_ZBTB_KLHL-like"/>
    <property type="match status" value="1"/>
</dbReference>
<evidence type="ECO:0000256" key="5">
    <source>
        <dbReference type="ARBA" id="ARBA00022833"/>
    </source>
</evidence>
<evidence type="ECO:0000256" key="4">
    <source>
        <dbReference type="ARBA" id="ARBA00022771"/>
    </source>
</evidence>
<dbReference type="PANTHER" id="PTHR24394">
    <property type="entry name" value="ZINC FINGER PROTEIN"/>
    <property type="match status" value="1"/>
</dbReference>
<dbReference type="PROSITE" id="PS00028">
    <property type="entry name" value="ZINC_FINGER_C2H2_1"/>
    <property type="match status" value="2"/>
</dbReference>
<feature type="chain" id="PRO_5021778415" description="BTB domain-containing protein" evidence="9">
    <location>
        <begin position="23"/>
        <end position="1050"/>
    </location>
</feature>
<evidence type="ECO:0000256" key="9">
    <source>
        <dbReference type="SAM" id="SignalP"/>
    </source>
</evidence>
<dbReference type="Proteomes" id="UP000318571">
    <property type="component" value="Chromosome 10"/>
</dbReference>
<dbReference type="FunFam" id="3.30.160.60:FF:002343">
    <property type="entry name" value="Zinc finger protein 33A"/>
    <property type="match status" value="1"/>
</dbReference>
<sequence>MNTSMPTLTLTMICTLPLLCISYISFTLPPSLPNSTTIWGRLIMLPEFDMKPLIVSEGSMHCCNAFDRLRAQREQGRYCDLTLSIGGRKFQSHRCVMASVSSWFDSRLKMHKTMKEEIEIDCQNLEVFYAVLTYCYTGQITIQRSNVDEILILSDKYAISKLKAYCVDYLSRCINTELVFKVLHLAVRIGSSDLIKQCVNFIHRRFDHLCHRGEMMALNYSVFKAILNECLSSVSQNILLMFITQWVDCNIPEREGFFMDLLPMIQWSSMEPQFVTDHIERTPLYQNSQECLYGILGFMFEQQGMYLSSKLYDLYQNLQERFLQEPDLEELNDSTSFLSLALNIKDLEHPGVDTDWLLQNEPPPQDSGLASYRSVEPGPSSGGGSGLPKMERYKDSIELDIVEQLINEQRMSEERGKYRDPSSSVKRYDPKFRALNEVFRQNEMGPDPISVALPSTSGNLGSPPPTSSPSVRIDSRSNNSLNDRAFGKNLASCSESGPMTSVSSEMVHGSLDSHAMGQEQTCMTRPKYDISNKICSELEFNQNKCLEPWVSSLEHGAPQSPVPLTATRSLHEDGLGRMHVPESQCDQHPRETTLVKIPVSDSLSHPQELRTLHTTSKLIYDDDANDHGANEVDDPDHSEIIPGTPTPPPSHQNQRDCQEALNFFPGSHLRAHRRASISPDPIMTLSPVYRDDQNDENQDKDLTAASPLSKKRLVLRRRTSPTPKNEEHLAPNGPTFHHQGQKQHVKKAKLLAEHRKLGDGDAQLHQNKSSEFMLKCDHCPYKTSIRQRMKAHARQHVNGVVLDCPKCPFQSKWKKEMSSHIQELHFPGPPFHCDFEECSYSKHNLYVFLEHRKTHGTLKGYKCDVKDCSFATKTKCRLLIHKRTHERTFYCVECPKTFTSTTALVSHKQVHAKGRPFACEQCDFTTKFKSNMNFHKRIHEGKIFRCAFENCSYSTPKMSYFTNHQRIHSGEKTFKCPVCNKGFVEKSQMTRHKLIHTDEMPFACSKCDFKTKRKDKLKSHLLRIHGINGLPNEKRAKFMLKHVASKPTSE</sequence>
<dbReference type="Gene3D" id="3.30.160.60">
    <property type="entry name" value="Classic Zinc Finger"/>
    <property type="match status" value="5"/>
</dbReference>
<dbReference type="SMART" id="SM00225">
    <property type="entry name" value="BTB"/>
    <property type="match status" value="1"/>
</dbReference>
<evidence type="ECO:0000259" key="11">
    <source>
        <dbReference type="PROSITE" id="PS50157"/>
    </source>
</evidence>
<evidence type="ECO:0000256" key="1">
    <source>
        <dbReference type="ARBA" id="ARBA00004123"/>
    </source>
</evidence>
<comment type="caution">
    <text evidence="12">The sequence shown here is derived from an EMBL/GenBank/DDBJ whole genome shotgun (WGS) entry which is preliminary data.</text>
</comment>
<proteinExistence type="predicted"/>
<evidence type="ECO:0000313" key="13">
    <source>
        <dbReference type="Proteomes" id="UP000318571"/>
    </source>
</evidence>
<feature type="region of interest" description="Disordered" evidence="8">
    <location>
        <begin position="674"/>
        <end position="740"/>
    </location>
</feature>
<feature type="signal peptide" evidence="9">
    <location>
        <begin position="1"/>
        <end position="22"/>
    </location>
</feature>
<dbReference type="GO" id="GO:0008270">
    <property type="term" value="F:zinc ion binding"/>
    <property type="evidence" value="ECO:0007669"/>
    <property type="project" value="UniProtKB-KW"/>
</dbReference>
<dbReference type="PROSITE" id="PS50097">
    <property type="entry name" value="BTB"/>
    <property type="match status" value="1"/>
</dbReference>
<evidence type="ECO:0000259" key="10">
    <source>
        <dbReference type="PROSITE" id="PS50097"/>
    </source>
</evidence>
<dbReference type="PROSITE" id="PS50157">
    <property type="entry name" value="ZINC_FINGER_C2H2_2"/>
    <property type="match status" value="4"/>
</dbReference>
<dbReference type="PANTHER" id="PTHR24394:SF29">
    <property type="entry name" value="MYONEURIN"/>
    <property type="match status" value="1"/>
</dbReference>
<dbReference type="InterPro" id="IPR011705">
    <property type="entry name" value="BACK"/>
</dbReference>
<keyword evidence="13" id="KW-1185">Reference proteome</keyword>
<comment type="subcellular location">
    <subcellularLocation>
        <location evidence="1">Nucleus</location>
    </subcellularLocation>
</comment>
<evidence type="ECO:0000256" key="8">
    <source>
        <dbReference type="SAM" id="MobiDB-lite"/>
    </source>
</evidence>
<keyword evidence="5" id="KW-0862">Zinc</keyword>
<protein>
    <recommendedName>
        <fullName evidence="14">BTB domain-containing protein</fullName>
    </recommendedName>
</protein>
<dbReference type="AlphaFoldDB" id="A0A553NF24"/>